<feature type="compositionally biased region" description="Basic and acidic residues" evidence="1">
    <location>
        <begin position="38"/>
        <end position="71"/>
    </location>
</feature>
<proteinExistence type="predicted"/>
<accession>A0ABN6S3K6</accession>
<gene>
    <name evidence="2" type="ORF">SYK_21270</name>
</gene>
<evidence type="ECO:0000313" key="3">
    <source>
        <dbReference type="Proteomes" id="UP001317742"/>
    </source>
</evidence>
<feature type="compositionally biased region" description="Polar residues" evidence="1">
    <location>
        <begin position="135"/>
        <end position="145"/>
    </location>
</feature>
<sequence>MGTNSTQALNMVQDGLGLVQDFQKMVGNPSSGDNSSEEQARLRETDAKRKAWETQRHAAGDAEDLRSERERGRSRRAAGWGGSNLVMSGSKSLVRDADRIKDRQDEEDVLFEGAADAESSLQDGRNSANMLRINSGASPNRSILSMGSKIYGTGK</sequence>
<evidence type="ECO:0000256" key="1">
    <source>
        <dbReference type="SAM" id="MobiDB-lite"/>
    </source>
</evidence>
<feature type="region of interest" description="Disordered" evidence="1">
    <location>
        <begin position="114"/>
        <end position="155"/>
    </location>
</feature>
<reference evidence="2 3" key="1">
    <citation type="submission" date="2022-08" db="EMBL/GenBank/DDBJ databases">
        <title>Genome Sequence of the sulphate-reducing bacterium, Pseudodesulfovibrio sp. SYK.</title>
        <authorList>
            <person name="Kondo R."/>
            <person name="Kataoka T."/>
        </authorList>
    </citation>
    <scope>NUCLEOTIDE SEQUENCE [LARGE SCALE GENOMIC DNA]</scope>
    <source>
        <strain evidence="2 3">SYK</strain>
    </source>
</reference>
<dbReference type="Proteomes" id="UP001317742">
    <property type="component" value="Chromosome"/>
</dbReference>
<evidence type="ECO:0000313" key="2">
    <source>
        <dbReference type="EMBL" id="BDQ37767.1"/>
    </source>
</evidence>
<feature type="compositionally biased region" description="Polar residues" evidence="1">
    <location>
        <begin position="119"/>
        <end position="129"/>
    </location>
</feature>
<keyword evidence="3" id="KW-1185">Reference proteome</keyword>
<dbReference type="EMBL" id="AP026709">
    <property type="protein sequence ID" value="BDQ37767.1"/>
    <property type="molecule type" value="Genomic_DNA"/>
</dbReference>
<feature type="region of interest" description="Disordered" evidence="1">
    <location>
        <begin position="20"/>
        <end position="88"/>
    </location>
</feature>
<name>A0ABN6S3K6_9BACT</name>
<organism evidence="2 3">
    <name type="scientific">Pseudodesulfovibrio nedwellii</name>
    <dbReference type="NCBI Taxonomy" id="2973072"/>
    <lineage>
        <taxon>Bacteria</taxon>
        <taxon>Pseudomonadati</taxon>
        <taxon>Thermodesulfobacteriota</taxon>
        <taxon>Desulfovibrionia</taxon>
        <taxon>Desulfovibrionales</taxon>
        <taxon>Desulfovibrionaceae</taxon>
    </lineage>
</organism>
<protein>
    <submittedName>
        <fullName evidence="2">Uncharacterized protein</fullName>
    </submittedName>
</protein>
<dbReference type="RefSeq" id="WP_281760285.1">
    <property type="nucleotide sequence ID" value="NZ_AP026709.1"/>
</dbReference>